<keyword evidence="4 7" id="KW-0812">Transmembrane</keyword>
<accession>A0ABX0JRB3</accession>
<feature type="transmembrane region" description="Helical" evidence="7">
    <location>
        <begin position="222"/>
        <end position="242"/>
    </location>
</feature>
<dbReference type="EMBL" id="WOTB01000019">
    <property type="protein sequence ID" value="NHN85724.1"/>
    <property type="molecule type" value="Genomic_DNA"/>
</dbReference>
<dbReference type="RefSeq" id="WP_173584109.1">
    <property type="nucleotide sequence ID" value="NZ_WOTB01000019.1"/>
</dbReference>
<organism evidence="8 9">
    <name type="scientific">Acetobacter musti</name>
    <dbReference type="NCBI Taxonomy" id="864732"/>
    <lineage>
        <taxon>Bacteria</taxon>
        <taxon>Pseudomonadati</taxon>
        <taxon>Pseudomonadota</taxon>
        <taxon>Alphaproteobacteria</taxon>
        <taxon>Acetobacterales</taxon>
        <taxon>Acetobacteraceae</taxon>
        <taxon>Acetobacter</taxon>
    </lineage>
</organism>
<comment type="caution">
    <text evidence="8">The sequence shown here is derived from an EMBL/GenBank/DDBJ whole genome shotgun (WGS) entry which is preliminary data.</text>
</comment>
<keyword evidence="9" id="KW-1185">Reference proteome</keyword>
<evidence type="ECO:0000256" key="2">
    <source>
        <dbReference type="ARBA" id="ARBA00009772"/>
    </source>
</evidence>
<comment type="similarity">
    <text evidence="2">Belongs to the FliR/MopE/SpaR family.</text>
</comment>
<evidence type="ECO:0000256" key="5">
    <source>
        <dbReference type="ARBA" id="ARBA00022989"/>
    </source>
</evidence>
<sequence>MNDTLDAFIASLPVQMVVFVAILCRIVAMIVTLPGLSTQTVPTTVKAGLAISLAFLMFPVLQGRFSGAETGDILDPGRAIVLICSEIMSGALIGWLAQLMALSFPVAAQILSTFAGMSNVLQPDPDLGAQSTAISHLASLTVPVVFFSTGLYVFPLHALAGSYQVFPPGHFPLMADAAHSVTEMTARSFLLAFQLAMPFVLIGTIWPAMLGLLSRFSPGLQVYNLAMPAQLLGGVLLFALLIHGMMATWTQHLDVALGELPGSAGR</sequence>
<evidence type="ECO:0000313" key="9">
    <source>
        <dbReference type="Proteomes" id="UP000635278"/>
    </source>
</evidence>
<evidence type="ECO:0000256" key="4">
    <source>
        <dbReference type="ARBA" id="ARBA00022692"/>
    </source>
</evidence>
<evidence type="ECO:0000256" key="6">
    <source>
        <dbReference type="ARBA" id="ARBA00023136"/>
    </source>
</evidence>
<name>A0ABX0JRB3_9PROT</name>
<feature type="transmembrane region" description="Helical" evidence="7">
    <location>
        <begin position="189"/>
        <end position="210"/>
    </location>
</feature>
<keyword evidence="6 7" id="KW-0472">Membrane</keyword>
<dbReference type="PRINTS" id="PR00953">
    <property type="entry name" value="TYPE3IMRPROT"/>
</dbReference>
<keyword evidence="5 7" id="KW-1133">Transmembrane helix</keyword>
<feature type="transmembrane region" description="Helical" evidence="7">
    <location>
        <begin position="77"/>
        <end position="97"/>
    </location>
</feature>
<feature type="transmembrane region" description="Helical" evidence="7">
    <location>
        <begin position="45"/>
        <end position="65"/>
    </location>
</feature>
<feature type="transmembrane region" description="Helical" evidence="7">
    <location>
        <begin position="12"/>
        <end position="33"/>
    </location>
</feature>
<evidence type="ECO:0000313" key="8">
    <source>
        <dbReference type="EMBL" id="NHN85724.1"/>
    </source>
</evidence>
<evidence type="ECO:0000256" key="3">
    <source>
        <dbReference type="ARBA" id="ARBA00022475"/>
    </source>
</evidence>
<evidence type="ECO:0000256" key="7">
    <source>
        <dbReference type="SAM" id="Phobius"/>
    </source>
</evidence>
<dbReference type="Proteomes" id="UP000635278">
    <property type="component" value="Unassembled WGS sequence"/>
</dbReference>
<protein>
    <submittedName>
        <fullName evidence="8">Type III secretion protein</fullName>
    </submittedName>
</protein>
<keyword evidence="3" id="KW-1003">Cell membrane</keyword>
<dbReference type="Pfam" id="PF01311">
    <property type="entry name" value="Bac_export_1"/>
    <property type="match status" value="1"/>
</dbReference>
<reference evidence="8 9" key="1">
    <citation type="journal article" date="2020" name="Int. J. Syst. Evol. Microbiol.">
        <title>Novel acetic acid bacteria from cider fermentations: Acetobacter conturbans sp. nov. and Acetobacter fallax sp. nov.</title>
        <authorList>
            <person name="Sombolestani A.S."/>
            <person name="Cleenwerck I."/>
            <person name="Cnockaert M."/>
            <person name="Borremans W."/>
            <person name="Wieme A.D."/>
            <person name="De Vuyst L."/>
            <person name="Vandamme P."/>
        </authorList>
    </citation>
    <scope>NUCLEOTIDE SEQUENCE [LARGE SCALE GENOMIC DNA]</scope>
    <source>
        <strain evidence="8 9">LMG 30640</strain>
    </source>
</reference>
<proteinExistence type="inferred from homology"/>
<evidence type="ECO:0000256" key="1">
    <source>
        <dbReference type="ARBA" id="ARBA00004651"/>
    </source>
</evidence>
<comment type="subcellular location">
    <subcellularLocation>
        <location evidence="1">Cell membrane</location>
        <topology evidence="1">Multi-pass membrane protein</topology>
    </subcellularLocation>
</comment>
<feature type="transmembrane region" description="Helical" evidence="7">
    <location>
        <begin position="133"/>
        <end position="154"/>
    </location>
</feature>
<dbReference type="PANTHER" id="PTHR30065:SF1">
    <property type="entry name" value="SURFACE PRESENTATION OF ANTIGENS PROTEIN SPAR"/>
    <property type="match status" value="1"/>
</dbReference>
<dbReference type="InterPro" id="IPR002010">
    <property type="entry name" value="T3SS_IM_R"/>
</dbReference>
<gene>
    <name evidence="8" type="ORF">GOB93_13880</name>
</gene>
<dbReference type="PANTHER" id="PTHR30065">
    <property type="entry name" value="FLAGELLAR BIOSYNTHETIC PROTEIN FLIR"/>
    <property type="match status" value="1"/>
</dbReference>